<accession>A0A834IZH4</accession>
<evidence type="ECO:0000313" key="2">
    <source>
        <dbReference type="EMBL" id="KAF7379328.1"/>
    </source>
</evidence>
<name>A0A834IZH4_VESVU</name>
<reference evidence="2" key="1">
    <citation type="journal article" date="2020" name="G3 (Bethesda)">
        <title>High-Quality Assemblies for Three Invasive Social Wasps from the &lt;i&gt;Vespula&lt;/i&gt; Genus.</title>
        <authorList>
            <person name="Harrop T.W.R."/>
            <person name="Guhlin J."/>
            <person name="McLaughlin G.M."/>
            <person name="Permina E."/>
            <person name="Stockwell P."/>
            <person name="Gilligan J."/>
            <person name="Le Lec M.F."/>
            <person name="Gruber M.A.M."/>
            <person name="Quinn O."/>
            <person name="Lovegrove M."/>
            <person name="Duncan E.J."/>
            <person name="Remnant E.J."/>
            <person name="Van Eeckhoven J."/>
            <person name="Graham B."/>
            <person name="Knapp R.A."/>
            <person name="Langford K.W."/>
            <person name="Kronenberg Z."/>
            <person name="Press M.O."/>
            <person name="Eacker S.M."/>
            <person name="Wilson-Rankin E.E."/>
            <person name="Purcell J."/>
            <person name="Lester P.J."/>
            <person name="Dearden P.K."/>
        </authorList>
    </citation>
    <scope>NUCLEOTIDE SEQUENCE</scope>
    <source>
        <strain evidence="2">Marl-1</strain>
    </source>
</reference>
<evidence type="ECO:0000313" key="3">
    <source>
        <dbReference type="Proteomes" id="UP000614350"/>
    </source>
</evidence>
<evidence type="ECO:0000256" key="1">
    <source>
        <dbReference type="SAM" id="MobiDB-lite"/>
    </source>
</evidence>
<dbReference type="EMBL" id="JACSEA010000023">
    <property type="protein sequence ID" value="KAF7379328.1"/>
    <property type="molecule type" value="Genomic_DNA"/>
</dbReference>
<proteinExistence type="predicted"/>
<feature type="region of interest" description="Disordered" evidence="1">
    <location>
        <begin position="1"/>
        <end position="34"/>
    </location>
</feature>
<dbReference type="Proteomes" id="UP000614350">
    <property type="component" value="Unassembled WGS sequence"/>
</dbReference>
<dbReference type="AlphaFoldDB" id="A0A834IZH4"/>
<gene>
    <name evidence="2" type="ORF">HZH66_014699</name>
</gene>
<protein>
    <submittedName>
        <fullName evidence="2">Uncharacterized protein</fullName>
    </submittedName>
</protein>
<feature type="compositionally biased region" description="Basic and acidic residues" evidence="1">
    <location>
        <begin position="22"/>
        <end position="34"/>
    </location>
</feature>
<keyword evidence="3" id="KW-1185">Reference proteome</keyword>
<feature type="compositionally biased region" description="Gly residues" evidence="1">
    <location>
        <begin position="1"/>
        <end position="10"/>
    </location>
</feature>
<sequence>MLLSNGGTGLGNHPFKGSIGKRLQDDKENLRAINSDSEKEVLRINIEEEEEEDEDEEGDTGDEVVEVIYGSGAINLLHISNSHVNDLFEVNDLQRYTKPTEDESSSKSLDVLQRSRIYLYWNFKFQRRYKKFNNAPPDNITLHIQNYMQPKKVFLVLSEFITNIPNGVKPKLEDILSQPKTKSVPIALDLIQRNRIDLYLNCNSKKDKKISTTFHQIKQHCTSKVKHIYIDTTCSSVHQTILPTWRLQLPDHQGD</sequence>
<organism evidence="2 3">
    <name type="scientific">Vespula vulgaris</name>
    <name type="common">Yellow jacket</name>
    <name type="synonym">Wasp</name>
    <dbReference type="NCBI Taxonomy" id="7454"/>
    <lineage>
        <taxon>Eukaryota</taxon>
        <taxon>Metazoa</taxon>
        <taxon>Ecdysozoa</taxon>
        <taxon>Arthropoda</taxon>
        <taxon>Hexapoda</taxon>
        <taxon>Insecta</taxon>
        <taxon>Pterygota</taxon>
        <taxon>Neoptera</taxon>
        <taxon>Endopterygota</taxon>
        <taxon>Hymenoptera</taxon>
        <taxon>Apocrita</taxon>
        <taxon>Aculeata</taxon>
        <taxon>Vespoidea</taxon>
        <taxon>Vespidae</taxon>
        <taxon>Vespinae</taxon>
        <taxon>Vespula</taxon>
    </lineage>
</organism>
<comment type="caution">
    <text evidence="2">The sequence shown here is derived from an EMBL/GenBank/DDBJ whole genome shotgun (WGS) entry which is preliminary data.</text>
</comment>